<keyword evidence="3" id="KW-1185">Reference proteome</keyword>
<sequence>MPARLDHTVVNSTNRFEAARFLTDLLGAPEPEANGPFAAVRLENGVTIDYADHIVPPEKIASQHFAYLVSEEEFDGILARVQERGLTYWADPYHTKPNEVNHLNGARAFYVNDPDEHNLEFFTAMH</sequence>
<dbReference type="InterPro" id="IPR004360">
    <property type="entry name" value="Glyas_Fos-R_dOase_dom"/>
</dbReference>
<accession>A0ABV3JSY5</accession>
<evidence type="ECO:0000259" key="1">
    <source>
        <dbReference type="PROSITE" id="PS51819"/>
    </source>
</evidence>
<name>A0ABV3JSY5_STRON</name>
<dbReference type="Proteomes" id="UP001552594">
    <property type="component" value="Unassembled WGS sequence"/>
</dbReference>
<dbReference type="PROSITE" id="PS51819">
    <property type="entry name" value="VOC"/>
    <property type="match status" value="1"/>
</dbReference>
<dbReference type="InterPro" id="IPR029068">
    <property type="entry name" value="Glyas_Bleomycin-R_OHBP_Dase"/>
</dbReference>
<gene>
    <name evidence="2" type="ORF">AB0L16_03795</name>
</gene>
<dbReference type="Pfam" id="PF00903">
    <property type="entry name" value="Glyoxalase"/>
    <property type="match status" value="1"/>
</dbReference>
<dbReference type="CDD" id="cd08351">
    <property type="entry name" value="ChaP_like"/>
    <property type="match status" value="1"/>
</dbReference>
<evidence type="ECO:0000313" key="2">
    <source>
        <dbReference type="EMBL" id="MEV5505587.1"/>
    </source>
</evidence>
<dbReference type="RefSeq" id="WP_109279382.1">
    <property type="nucleotide sequence ID" value="NZ_JBFAUK010000002.1"/>
</dbReference>
<reference evidence="2 3" key="1">
    <citation type="submission" date="2024-06" db="EMBL/GenBank/DDBJ databases">
        <title>The Natural Products Discovery Center: Release of the First 8490 Sequenced Strains for Exploring Actinobacteria Biosynthetic Diversity.</title>
        <authorList>
            <person name="Kalkreuter E."/>
            <person name="Kautsar S.A."/>
            <person name="Yang D."/>
            <person name="Bader C.D."/>
            <person name="Teijaro C.N."/>
            <person name="Fluegel L."/>
            <person name="Davis C.M."/>
            <person name="Simpson J.R."/>
            <person name="Lauterbach L."/>
            <person name="Steele A.D."/>
            <person name="Gui C."/>
            <person name="Meng S."/>
            <person name="Li G."/>
            <person name="Viehrig K."/>
            <person name="Ye F."/>
            <person name="Su P."/>
            <person name="Kiefer A.F."/>
            <person name="Nichols A."/>
            <person name="Cepeda A.J."/>
            <person name="Yan W."/>
            <person name="Fan B."/>
            <person name="Jiang Y."/>
            <person name="Adhikari A."/>
            <person name="Zheng C.-J."/>
            <person name="Schuster L."/>
            <person name="Cowan T.M."/>
            <person name="Smanski M.J."/>
            <person name="Chevrette M.G."/>
            <person name="De Carvalho L.P.S."/>
            <person name="Shen B."/>
        </authorList>
    </citation>
    <scope>NUCLEOTIDE SEQUENCE [LARGE SCALE GENOMIC DNA]</scope>
    <source>
        <strain evidence="2 3">NPDC052347</strain>
    </source>
</reference>
<dbReference type="EMBL" id="JBFAUK010000002">
    <property type="protein sequence ID" value="MEV5505587.1"/>
    <property type="molecule type" value="Genomic_DNA"/>
</dbReference>
<proteinExistence type="predicted"/>
<organism evidence="2 3">
    <name type="scientific">Streptomyces orinoci</name>
    <name type="common">Streptoverticillium orinoci</name>
    <dbReference type="NCBI Taxonomy" id="67339"/>
    <lineage>
        <taxon>Bacteria</taxon>
        <taxon>Bacillati</taxon>
        <taxon>Actinomycetota</taxon>
        <taxon>Actinomycetes</taxon>
        <taxon>Kitasatosporales</taxon>
        <taxon>Streptomycetaceae</taxon>
        <taxon>Streptomyces</taxon>
    </lineage>
</organism>
<comment type="caution">
    <text evidence="2">The sequence shown here is derived from an EMBL/GenBank/DDBJ whole genome shotgun (WGS) entry which is preliminary data.</text>
</comment>
<dbReference type="Gene3D" id="3.10.180.10">
    <property type="entry name" value="2,3-Dihydroxybiphenyl 1,2-Dioxygenase, domain 1"/>
    <property type="match status" value="1"/>
</dbReference>
<feature type="domain" description="VOC" evidence="1">
    <location>
        <begin position="4"/>
        <end position="124"/>
    </location>
</feature>
<dbReference type="SUPFAM" id="SSF54593">
    <property type="entry name" value="Glyoxalase/Bleomycin resistance protein/Dihydroxybiphenyl dioxygenase"/>
    <property type="match status" value="1"/>
</dbReference>
<protein>
    <submittedName>
        <fullName evidence="2">VOC family protein</fullName>
    </submittedName>
</protein>
<evidence type="ECO:0000313" key="3">
    <source>
        <dbReference type="Proteomes" id="UP001552594"/>
    </source>
</evidence>
<dbReference type="InterPro" id="IPR037523">
    <property type="entry name" value="VOC_core"/>
</dbReference>